<organism evidence="7 8">
    <name type="scientific">Litorilituus lipolyticus</name>
    <dbReference type="NCBI Taxonomy" id="2491017"/>
    <lineage>
        <taxon>Bacteria</taxon>
        <taxon>Pseudomonadati</taxon>
        <taxon>Pseudomonadota</taxon>
        <taxon>Gammaproteobacteria</taxon>
        <taxon>Alteromonadales</taxon>
        <taxon>Colwelliaceae</taxon>
        <taxon>Litorilituus</taxon>
    </lineage>
</organism>
<reference evidence="7 8" key="1">
    <citation type="submission" date="2019-01" db="EMBL/GenBank/DDBJ databases">
        <title>Litorilituus lipolytica sp. nov., isolated from intertidal sand of the Yellow Sea in China.</title>
        <authorList>
            <person name="Liu A."/>
        </authorList>
    </citation>
    <scope>NUCLEOTIDE SEQUENCE [LARGE SCALE GENOMIC DNA]</scope>
    <source>
        <strain evidence="7 8">RZ04</strain>
    </source>
</reference>
<dbReference type="AlphaFoldDB" id="A0A502KR72"/>
<proteinExistence type="predicted"/>
<evidence type="ECO:0000256" key="2">
    <source>
        <dbReference type="ARBA" id="ARBA00022723"/>
    </source>
</evidence>
<feature type="domain" description="JmjC" evidence="6">
    <location>
        <begin position="94"/>
        <end position="221"/>
    </location>
</feature>
<dbReference type="InterPro" id="IPR046799">
    <property type="entry name" value="ROXA-like_wH"/>
</dbReference>
<dbReference type="InterPro" id="IPR003347">
    <property type="entry name" value="JmjC_dom"/>
</dbReference>
<dbReference type="SMART" id="SM00558">
    <property type="entry name" value="JmjC"/>
    <property type="match status" value="1"/>
</dbReference>
<dbReference type="Gene3D" id="3.40.366.30">
    <property type="entry name" value="50S ribosomal protein L16 arginine hydroxylase, Chain A, Domain 2"/>
    <property type="match status" value="1"/>
</dbReference>
<evidence type="ECO:0000313" key="8">
    <source>
        <dbReference type="Proteomes" id="UP000315303"/>
    </source>
</evidence>
<dbReference type="PROSITE" id="PS51184">
    <property type="entry name" value="JMJC"/>
    <property type="match status" value="1"/>
</dbReference>
<evidence type="ECO:0000313" key="7">
    <source>
        <dbReference type="EMBL" id="TPH14036.1"/>
    </source>
</evidence>
<sequence length="382" mass="43140">MYQLDLMQLTPQQFLDEYWQKKPVVIRQGFKDFVDPIDANELAGLAMEEEVQSRLVYKENDQWQAKFGPFENYDHLGNENWSLVIQALDNFSEEAALLIEPFRFLPHWRLDDLMASFATPGGSVGPHIDNYDVFICQGSGKRRWRVGDKGQHTEFAAHEALLHVEPFDAIIDAELNAGDIIYIPPGFPHEGITLETSLSFSVGFRANSSISLLSGFADHLIDNELGGQLLEDPNRQVTTNSGQVSNEDYQSIKSQLLSLVDDAVFKTFTGNFLTAPKHELDIMLPDEPFTTEEVSQLLTTHGIKRLGGLRAFYFEDTIEQGLCYVNGEEMVFDAEVSPAVKLLCDNVTLYPESLSKWSNHAAFVELVASLLDQGYWYLVEEE</sequence>
<dbReference type="Gene3D" id="2.60.120.650">
    <property type="entry name" value="Cupin"/>
    <property type="match status" value="1"/>
</dbReference>
<dbReference type="PANTHER" id="PTHR13096">
    <property type="entry name" value="MINA53 MYC INDUCED NUCLEAR ANTIGEN"/>
    <property type="match status" value="1"/>
</dbReference>
<dbReference type="InterPro" id="IPR039994">
    <property type="entry name" value="NO66-like"/>
</dbReference>
<accession>A0A502KR72</accession>
<evidence type="ECO:0000256" key="5">
    <source>
        <dbReference type="ARBA" id="ARBA00023004"/>
    </source>
</evidence>
<protein>
    <submittedName>
        <fullName evidence="7">Cupin domain-containing protein</fullName>
    </submittedName>
</protein>
<dbReference type="RefSeq" id="WP_140604300.1">
    <property type="nucleotide sequence ID" value="NZ_SAWY01000027.1"/>
</dbReference>
<dbReference type="EMBL" id="SAWY01000027">
    <property type="protein sequence ID" value="TPH14036.1"/>
    <property type="molecule type" value="Genomic_DNA"/>
</dbReference>
<dbReference type="Proteomes" id="UP000315303">
    <property type="component" value="Unassembled WGS sequence"/>
</dbReference>
<dbReference type="PANTHER" id="PTHR13096:SF8">
    <property type="entry name" value="RIBOSOMAL OXYGENASE 1"/>
    <property type="match status" value="1"/>
</dbReference>
<keyword evidence="5" id="KW-0408">Iron</keyword>
<dbReference type="GO" id="GO:0046872">
    <property type="term" value="F:metal ion binding"/>
    <property type="evidence" value="ECO:0007669"/>
    <property type="project" value="UniProtKB-KW"/>
</dbReference>
<comment type="caution">
    <text evidence="7">The sequence shown here is derived from an EMBL/GenBank/DDBJ whole genome shotgun (WGS) entry which is preliminary data.</text>
</comment>
<keyword evidence="4" id="KW-0560">Oxidoreductase</keyword>
<evidence type="ECO:0000256" key="1">
    <source>
        <dbReference type="ARBA" id="ARBA00001954"/>
    </source>
</evidence>
<keyword evidence="2" id="KW-0479">Metal-binding</keyword>
<comment type="cofactor">
    <cofactor evidence="1">
        <name>Fe(2+)</name>
        <dbReference type="ChEBI" id="CHEBI:29033"/>
    </cofactor>
</comment>
<dbReference type="OrthoDB" id="9764016at2"/>
<evidence type="ECO:0000259" key="6">
    <source>
        <dbReference type="PROSITE" id="PS51184"/>
    </source>
</evidence>
<dbReference type="SUPFAM" id="SSF51197">
    <property type="entry name" value="Clavaminate synthase-like"/>
    <property type="match status" value="1"/>
</dbReference>
<gene>
    <name evidence="7" type="ORF">EPA86_13095</name>
</gene>
<dbReference type="GO" id="GO:0016706">
    <property type="term" value="F:2-oxoglutarate-dependent dioxygenase activity"/>
    <property type="evidence" value="ECO:0007669"/>
    <property type="project" value="TreeGrafter"/>
</dbReference>
<evidence type="ECO:0000256" key="4">
    <source>
        <dbReference type="ARBA" id="ARBA00023002"/>
    </source>
</evidence>
<keyword evidence="8" id="KW-1185">Reference proteome</keyword>
<name>A0A502KR72_9GAMM</name>
<evidence type="ECO:0000256" key="3">
    <source>
        <dbReference type="ARBA" id="ARBA00022964"/>
    </source>
</evidence>
<dbReference type="Pfam" id="PF20514">
    <property type="entry name" value="WHD_ROXA"/>
    <property type="match status" value="1"/>
</dbReference>
<keyword evidence="3" id="KW-0223">Dioxygenase</keyword>
<dbReference type="Pfam" id="PF08007">
    <property type="entry name" value="JmjC_2"/>
    <property type="match status" value="1"/>
</dbReference>